<dbReference type="RefSeq" id="WP_020511687.1">
    <property type="nucleotide sequence ID" value="NZ_JBIAZU010000003.1"/>
</dbReference>
<reference evidence="1 2" key="1">
    <citation type="submission" date="2024-10" db="EMBL/GenBank/DDBJ databases">
        <title>The Natural Products Discovery Center: Release of the First 8490 Sequenced Strains for Exploring Actinobacteria Biosynthetic Diversity.</title>
        <authorList>
            <person name="Kalkreuter E."/>
            <person name="Kautsar S.A."/>
            <person name="Yang D."/>
            <person name="Bader C.D."/>
            <person name="Teijaro C.N."/>
            <person name="Fluegel L."/>
            <person name="Davis C.M."/>
            <person name="Simpson J.R."/>
            <person name="Lauterbach L."/>
            <person name="Steele A.D."/>
            <person name="Gui C."/>
            <person name="Meng S."/>
            <person name="Li G."/>
            <person name="Viehrig K."/>
            <person name="Ye F."/>
            <person name="Su P."/>
            <person name="Kiefer A.F."/>
            <person name="Nichols A."/>
            <person name="Cepeda A.J."/>
            <person name="Yan W."/>
            <person name="Fan B."/>
            <person name="Jiang Y."/>
            <person name="Adhikari A."/>
            <person name="Zheng C.-J."/>
            <person name="Schuster L."/>
            <person name="Cowan T.M."/>
            <person name="Smanski M.J."/>
            <person name="Chevrette M.G."/>
            <person name="De Carvalho L.P.S."/>
            <person name="Shen B."/>
        </authorList>
    </citation>
    <scope>NUCLEOTIDE SEQUENCE [LARGE SCALE GENOMIC DNA]</scope>
    <source>
        <strain evidence="1 2">NPDC000087</strain>
    </source>
</reference>
<accession>A0ABW6WET3</accession>
<comment type="caution">
    <text evidence="1">The sequence shown here is derived from an EMBL/GenBank/DDBJ whole genome shotgun (WGS) entry which is preliminary data.</text>
</comment>
<keyword evidence="2" id="KW-1185">Reference proteome</keyword>
<dbReference type="EMBL" id="JBIAZU010000003">
    <property type="protein sequence ID" value="MFF5291821.1"/>
    <property type="molecule type" value="Genomic_DNA"/>
</dbReference>
<protein>
    <submittedName>
        <fullName evidence="1">Type VII secretion target</fullName>
    </submittedName>
</protein>
<organism evidence="1 2">
    <name type="scientific">Paractinoplanes globisporus</name>
    <dbReference type="NCBI Taxonomy" id="113565"/>
    <lineage>
        <taxon>Bacteria</taxon>
        <taxon>Bacillati</taxon>
        <taxon>Actinomycetota</taxon>
        <taxon>Actinomycetes</taxon>
        <taxon>Micromonosporales</taxon>
        <taxon>Micromonosporaceae</taxon>
        <taxon>Paractinoplanes</taxon>
    </lineage>
</organism>
<sequence length="104" mass="10681">MSGSGDQMQVDSGELVVHAGQVDGIGDQLTTAQQAGSAVRVDSSAYGQLCQFVPALLSILQDRMIEGIAAAASSAHDTANALRSVAADYAGSDSRAAERIRSTR</sequence>
<dbReference type="InterPro" id="IPR022536">
    <property type="entry name" value="EspC"/>
</dbReference>
<dbReference type="Pfam" id="PF10824">
    <property type="entry name" value="T7SS_ESX_EspC"/>
    <property type="match status" value="1"/>
</dbReference>
<dbReference type="Proteomes" id="UP001602245">
    <property type="component" value="Unassembled WGS sequence"/>
</dbReference>
<gene>
    <name evidence="1" type="ORF">ACFY35_20460</name>
</gene>
<name>A0ABW6WET3_9ACTN</name>
<proteinExistence type="predicted"/>
<evidence type="ECO:0000313" key="2">
    <source>
        <dbReference type="Proteomes" id="UP001602245"/>
    </source>
</evidence>
<evidence type="ECO:0000313" key="1">
    <source>
        <dbReference type="EMBL" id="MFF5291821.1"/>
    </source>
</evidence>